<dbReference type="Proteomes" id="UP000291116">
    <property type="component" value="Unassembled WGS sequence"/>
</dbReference>
<dbReference type="EMBL" id="CAACVS010000147">
    <property type="protein sequence ID" value="VEU37894.1"/>
    <property type="molecule type" value="Genomic_DNA"/>
</dbReference>
<name>A0A448Z783_9STRA</name>
<evidence type="ECO:0000313" key="1">
    <source>
        <dbReference type="EMBL" id="VEU37894.1"/>
    </source>
</evidence>
<reference evidence="1 2" key="1">
    <citation type="submission" date="2019-01" db="EMBL/GenBank/DDBJ databases">
        <authorList>
            <person name="Ferrante I. M."/>
        </authorList>
    </citation>
    <scope>NUCLEOTIDE SEQUENCE [LARGE SCALE GENOMIC DNA]</scope>
    <source>
        <strain evidence="1 2">B856</strain>
    </source>
</reference>
<dbReference type="AlphaFoldDB" id="A0A448Z783"/>
<protein>
    <submittedName>
        <fullName evidence="1">Uncharacterized protein</fullName>
    </submittedName>
</protein>
<accession>A0A448Z783</accession>
<gene>
    <name evidence="1" type="ORF">PSNMU_V1.4_AUG-EV-PASAV3_0047060</name>
</gene>
<organism evidence="1 2">
    <name type="scientific">Pseudo-nitzschia multistriata</name>
    <dbReference type="NCBI Taxonomy" id="183589"/>
    <lineage>
        <taxon>Eukaryota</taxon>
        <taxon>Sar</taxon>
        <taxon>Stramenopiles</taxon>
        <taxon>Ochrophyta</taxon>
        <taxon>Bacillariophyta</taxon>
        <taxon>Bacillariophyceae</taxon>
        <taxon>Bacillariophycidae</taxon>
        <taxon>Bacillariales</taxon>
        <taxon>Bacillariaceae</taxon>
        <taxon>Pseudo-nitzschia</taxon>
    </lineage>
</organism>
<sequence>MEESGFDDIYILVFQKFWCDWMCRNLGERDVLAASNLASLVVAECVDPASLSFHHECVRKAQGSTLHDNVWQRFDKWKWQIGWMLFDSGAFCSALQVFVPTPQEQSAVLCEQCRMTPTSKN</sequence>
<keyword evidence="2" id="KW-1185">Reference proteome</keyword>
<evidence type="ECO:0000313" key="2">
    <source>
        <dbReference type="Proteomes" id="UP000291116"/>
    </source>
</evidence>
<proteinExistence type="predicted"/>